<reference evidence="4" key="1">
    <citation type="journal article" date="2010" name="Nat. Biotechnol.">
        <title>Draft genome sequence of the oilseed species Ricinus communis.</title>
        <authorList>
            <person name="Chan A.P."/>
            <person name="Crabtree J."/>
            <person name="Zhao Q."/>
            <person name="Lorenzi H."/>
            <person name="Orvis J."/>
            <person name="Puiu D."/>
            <person name="Melake-Berhan A."/>
            <person name="Jones K.M."/>
            <person name="Redman J."/>
            <person name="Chen G."/>
            <person name="Cahoon E.B."/>
            <person name="Gedil M."/>
            <person name="Stanke M."/>
            <person name="Haas B.J."/>
            <person name="Wortman J.R."/>
            <person name="Fraser-Liggett C.M."/>
            <person name="Ravel J."/>
            <person name="Rabinowicz P.D."/>
        </authorList>
    </citation>
    <scope>NUCLEOTIDE SEQUENCE [LARGE SCALE GENOMIC DNA]</scope>
    <source>
        <strain evidence="4">cv. Hale</strain>
    </source>
</reference>
<dbReference type="Proteomes" id="UP000008311">
    <property type="component" value="Unassembled WGS sequence"/>
</dbReference>
<dbReference type="InterPro" id="IPR003347">
    <property type="entry name" value="JmjC_dom"/>
</dbReference>
<accession>B9S4N8</accession>
<comment type="similarity">
    <text evidence="1">Belongs to the JARID1 histone demethylase family.</text>
</comment>
<dbReference type="EMBL" id="EQ973866">
    <property type="protein sequence ID" value="EEF41362.1"/>
    <property type="molecule type" value="Genomic_DNA"/>
</dbReference>
<dbReference type="SMART" id="SM00558">
    <property type="entry name" value="JmjC"/>
    <property type="match status" value="1"/>
</dbReference>
<evidence type="ECO:0000313" key="3">
    <source>
        <dbReference type="EMBL" id="EEF41362.1"/>
    </source>
</evidence>
<evidence type="ECO:0000259" key="2">
    <source>
        <dbReference type="PROSITE" id="PS51184"/>
    </source>
</evidence>
<feature type="domain" description="JmjC" evidence="2">
    <location>
        <begin position="147"/>
        <end position="296"/>
    </location>
</feature>
<dbReference type="SUPFAM" id="SSF51197">
    <property type="entry name" value="Clavaminate synthase-like"/>
    <property type="match status" value="1"/>
</dbReference>
<dbReference type="Pfam" id="PF13621">
    <property type="entry name" value="Cupin_8"/>
    <property type="match status" value="1"/>
</dbReference>
<dbReference type="STRING" id="3988.B9S4N8"/>
<evidence type="ECO:0000313" key="4">
    <source>
        <dbReference type="Proteomes" id="UP000008311"/>
    </source>
</evidence>
<dbReference type="PANTHER" id="PTHR12461:SF102">
    <property type="entry name" value="LYSINE-SPECIFIC DEMETHYLASE JMJ31"/>
    <property type="match status" value="1"/>
</dbReference>
<evidence type="ECO:0000256" key="1">
    <source>
        <dbReference type="ARBA" id="ARBA00006801"/>
    </source>
</evidence>
<dbReference type="AlphaFoldDB" id="B9S4N8"/>
<dbReference type="InParanoid" id="B9S4N8"/>
<proteinExistence type="inferred from homology"/>
<dbReference type="FunCoup" id="B9S4N8">
    <property type="interactions" value="650"/>
</dbReference>
<protein>
    <submittedName>
        <fullName evidence="3">Hypoxia-inducible factor 1 alpha inhibitor, putative</fullName>
    </submittedName>
</protein>
<dbReference type="PANTHER" id="PTHR12461">
    <property type="entry name" value="HYPOXIA-INDUCIBLE FACTOR 1 ALPHA INHIBITOR-RELATED"/>
    <property type="match status" value="1"/>
</dbReference>
<dbReference type="CDD" id="cd02208">
    <property type="entry name" value="cupin_RmlC-like"/>
    <property type="match status" value="1"/>
</dbReference>
<organism evidence="3 4">
    <name type="scientific">Ricinus communis</name>
    <name type="common">Castor bean</name>
    <dbReference type="NCBI Taxonomy" id="3988"/>
    <lineage>
        <taxon>Eukaryota</taxon>
        <taxon>Viridiplantae</taxon>
        <taxon>Streptophyta</taxon>
        <taxon>Embryophyta</taxon>
        <taxon>Tracheophyta</taxon>
        <taxon>Spermatophyta</taxon>
        <taxon>Magnoliopsida</taxon>
        <taxon>eudicotyledons</taxon>
        <taxon>Gunneridae</taxon>
        <taxon>Pentapetalae</taxon>
        <taxon>rosids</taxon>
        <taxon>fabids</taxon>
        <taxon>Malpighiales</taxon>
        <taxon>Euphorbiaceae</taxon>
        <taxon>Acalyphoideae</taxon>
        <taxon>Acalypheae</taxon>
        <taxon>Ricinus</taxon>
    </lineage>
</organism>
<gene>
    <name evidence="3" type="ORF">RCOM_0990470</name>
</gene>
<keyword evidence="4" id="KW-1185">Reference proteome</keyword>
<dbReference type="GO" id="GO:0016706">
    <property type="term" value="F:2-oxoglutarate-dependent dioxygenase activity"/>
    <property type="evidence" value="ECO:0000318"/>
    <property type="project" value="GO_Central"/>
</dbReference>
<dbReference type="eggNOG" id="ENOG502QT8Y">
    <property type="taxonomic scope" value="Eukaryota"/>
</dbReference>
<sequence>MGEEIKQWRVKTFEKLPSAPVFASQIESENVPAAFNGYTRQWKAFTKWNPANGGLDYLQERVGSSTIEAMLSRTAPVFYGDLRSHERVPFPFSTFIDFCKQRIAKEEGHQPAVSDAEEQDHLISGDYAQQVYLAQVPIMNTEDRERVQLATLREDIQIPAFLESKELASINLWMNNAHARSSTHYDPHHNVLSIVAGRKQVTLWPPSASPFLYPMPIYGEASNHSSVALENPDFSLYPRAQFSLEYSQKVVLHAGDALFIPEGWFHQVDSDDLTIAVNFWWRSNIMSSMLEHMDAYYLRRILRSHSGLFQACEEKDSQGKDKHHLNVLESFSLQALHELVSLVHDCVNLADPSEPVTATNDSAVTANLLFPEDDAVAKFLGALDPHTLQNVLLSMAHNFPRTLEALVLHLLSPAGAEVLTRKFDEIDQQNTEEDRNKFYRVFYGAFDDQFAAMDAILNAKESFAFQAFKNVLDKYLGVNSDVRKPSVG</sequence>
<name>B9S4N8_RICCO</name>
<dbReference type="InterPro" id="IPR041667">
    <property type="entry name" value="Cupin_8"/>
</dbReference>
<dbReference type="Gene3D" id="2.60.120.650">
    <property type="entry name" value="Cupin"/>
    <property type="match status" value="1"/>
</dbReference>
<dbReference type="PROSITE" id="PS51184">
    <property type="entry name" value="JMJC"/>
    <property type="match status" value="1"/>
</dbReference>
<dbReference type="FunFam" id="2.60.120.650:FF:000053">
    <property type="entry name" value="2-oxoglutarate (2OG) and Fe(II)-dependent oxygenase superfamily protein"/>
    <property type="match status" value="1"/>
</dbReference>